<name>A0ABP5SJP9_9PSEU</name>
<comment type="caution">
    <text evidence="1">The sequence shown here is derived from an EMBL/GenBank/DDBJ whole genome shotgun (WGS) entry which is preliminary data.</text>
</comment>
<reference evidence="2" key="1">
    <citation type="journal article" date="2019" name="Int. J. Syst. Evol. Microbiol.">
        <title>The Global Catalogue of Microorganisms (GCM) 10K type strain sequencing project: providing services to taxonomists for standard genome sequencing and annotation.</title>
        <authorList>
            <consortium name="The Broad Institute Genomics Platform"/>
            <consortium name="The Broad Institute Genome Sequencing Center for Infectious Disease"/>
            <person name="Wu L."/>
            <person name="Ma J."/>
        </authorList>
    </citation>
    <scope>NUCLEOTIDE SEQUENCE [LARGE SCALE GENOMIC DNA]</scope>
    <source>
        <strain evidence="2">JCM 16221</strain>
    </source>
</reference>
<sequence length="195" mass="21071">MDERGYREKSFGKKLGRAAFSVGDAALATVATAAFGGGDRGGIPKRADDVTIIGPEPDGRAVRLERTPYPDDHAGVEHLWVLTPDRLGVLLPPQRAKAPQTGWGDFGRSLVGKTVEEFGENDPGEPMGNRELRPWVEIKASEIADFGVVGPQRSSEKWRHCALQLADGSGFVLNGKTPADAQHMVEAMRRGWGRG</sequence>
<dbReference type="EMBL" id="BAAARA010000001">
    <property type="protein sequence ID" value="GAA2332742.1"/>
    <property type="molecule type" value="Genomic_DNA"/>
</dbReference>
<gene>
    <name evidence="1" type="ORF">GCM10009854_05060</name>
</gene>
<evidence type="ECO:0000313" key="1">
    <source>
        <dbReference type="EMBL" id="GAA2332742.1"/>
    </source>
</evidence>
<organism evidence="1 2">
    <name type="scientific">Saccharopolyspora halophila</name>
    <dbReference type="NCBI Taxonomy" id="405551"/>
    <lineage>
        <taxon>Bacteria</taxon>
        <taxon>Bacillati</taxon>
        <taxon>Actinomycetota</taxon>
        <taxon>Actinomycetes</taxon>
        <taxon>Pseudonocardiales</taxon>
        <taxon>Pseudonocardiaceae</taxon>
        <taxon>Saccharopolyspora</taxon>
    </lineage>
</organism>
<dbReference type="RefSeq" id="WP_344126011.1">
    <property type="nucleotide sequence ID" value="NZ_BAAARA010000001.1"/>
</dbReference>
<accession>A0ABP5SJP9</accession>
<proteinExistence type="predicted"/>
<evidence type="ECO:0000313" key="2">
    <source>
        <dbReference type="Proteomes" id="UP001501218"/>
    </source>
</evidence>
<dbReference type="Proteomes" id="UP001501218">
    <property type="component" value="Unassembled WGS sequence"/>
</dbReference>
<protein>
    <submittedName>
        <fullName evidence="1">Uncharacterized protein</fullName>
    </submittedName>
</protein>
<keyword evidence="2" id="KW-1185">Reference proteome</keyword>